<feature type="signal peptide" evidence="1">
    <location>
        <begin position="1"/>
        <end position="23"/>
    </location>
</feature>
<dbReference type="STRING" id="349521.HCH_05290"/>
<dbReference type="InterPro" id="IPR009998">
    <property type="entry name" value="YfaZ"/>
</dbReference>
<name>Q2SBL0_HAHCH</name>
<sequence length="187" mass="19786">MRFLGLNAAIGAAALLGANIATASELDFNIGDESVNVQVNMLPQSRDFETGLGYLYHKGGGHLLNGDLHARGQTAIGNLPTTVGIGAQLDVFTEGDVDGSAIALGGYAHIKIPAVPGLGLKVAGHFAPSITSFQDAEQFSRFDVKTTYRVIPNADIYLGYHVIKADIERNNDITLDEGLNVGFALQF</sequence>
<proteinExistence type="predicted"/>
<dbReference type="EMBL" id="CP000155">
    <property type="protein sequence ID" value="ABC31964.1"/>
    <property type="molecule type" value="Genomic_DNA"/>
</dbReference>
<dbReference type="KEGG" id="hch:HCH_05290"/>
<evidence type="ECO:0008006" key="4">
    <source>
        <dbReference type="Google" id="ProtNLM"/>
    </source>
</evidence>
<dbReference type="eggNOG" id="ENOG50330PP">
    <property type="taxonomic scope" value="Bacteria"/>
</dbReference>
<dbReference type="HOGENOM" id="CLU_1466557_0_0_6"/>
<keyword evidence="3" id="KW-1185">Reference proteome</keyword>
<dbReference type="Pfam" id="PF07437">
    <property type="entry name" value="YfaZ"/>
    <property type="match status" value="1"/>
</dbReference>
<dbReference type="Proteomes" id="UP000000238">
    <property type="component" value="Chromosome"/>
</dbReference>
<accession>Q2SBL0</accession>
<evidence type="ECO:0000313" key="3">
    <source>
        <dbReference type="Proteomes" id="UP000000238"/>
    </source>
</evidence>
<feature type="chain" id="PRO_5004215548" description="YfaZ" evidence="1">
    <location>
        <begin position="24"/>
        <end position="187"/>
    </location>
</feature>
<dbReference type="OrthoDB" id="6366116at2"/>
<keyword evidence="1" id="KW-0732">Signal</keyword>
<evidence type="ECO:0000256" key="1">
    <source>
        <dbReference type="SAM" id="SignalP"/>
    </source>
</evidence>
<protein>
    <recommendedName>
        <fullName evidence="4">YfaZ</fullName>
    </recommendedName>
</protein>
<dbReference type="RefSeq" id="WP_011399028.1">
    <property type="nucleotide sequence ID" value="NC_007645.1"/>
</dbReference>
<reference evidence="2 3" key="1">
    <citation type="journal article" date="2005" name="Nucleic Acids Res.">
        <title>Genomic blueprint of Hahella chejuensis, a marine microbe producing an algicidal agent.</title>
        <authorList>
            <person name="Jeong H."/>
            <person name="Yim J.H."/>
            <person name="Lee C."/>
            <person name="Choi S.-H."/>
            <person name="Park Y.K."/>
            <person name="Yoon S.H."/>
            <person name="Hur C.-G."/>
            <person name="Kang H.-Y."/>
            <person name="Kim D."/>
            <person name="Lee H.H."/>
            <person name="Park K.H."/>
            <person name="Park S.-H."/>
            <person name="Park H.-S."/>
            <person name="Lee H.K."/>
            <person name="Oh T.K."/>
            <person name="Kim J.F."/>
        </authorList>
    </citation>
    <scope>NUCLEOTIDE SEQUENCE [LARGE SCALE GENOMIC DNA]</scope>
    <source>
        <strain evidence="2 3">KCTC 2396</strain>
    </source>
</reference>
<gene>
    <name evidence="2" type="ordered locus">HCH_05290</name>
</gene>
<organism evidence="2 3">
    <name type="scientific">Hahella chejuensis (strain KCTC 2396)</name>
    <dbReference type="NCBI Taxonomy" id="349521"/>
    <lineage>
        <taxon>Bacteria</taxon>
        <taxon>Pseudomonadati</taxon>
        <taxon>Pseudomonadota</taxon>
        <taxon>Gammaproteobacteria</taxon>
        <taxon>Oceanospirillales</taxon>
        <taxon>Hahellaceae</taxon>
        <taxon>Hahella</taxon>
    </lineage>
</organism>
<dbReference type="AlphaFoldDB" id="Q2SBL0"/>
<evidence type="ECO:0000313" key="2">
    <source>
        <dbReference type="EMBL" id="ABC31964.1"/>
    </source>
</evidence>